<dbReference type="AlphaFoldDB" id="A0A1M5J7B5"/>
<dbReference type="InterPro" id="IPR036291">
    <property type="entry name" value="NAD(P)-bd_dom_sf"/>
</dbReference>
<evidence type="ECO:0000313" key="2">
    <source>
        <dbReference type="EMBL" id="SHG36130.1"/>
    </source>
</evidence>
<accession>A0A1M5J7B5</accession>
<dbReference type="Proteomes" id="UP000184485">
    <property type="component" value="Unassembled WGS sequence"/>
</dbReference>
<name>A0A1M5J7B5_9HYPH</name>
<dbReference type="OrthoDB" id="9801785at2"/>
<dbReference type="PANTHER" id="PTHR43245">
    <property type="entry name" value="BIFUNCTIONAL POLYMYXIN RESISTANCE PROTEIN ARNA"/>
    <property type="match status" value="1"/>
</dbReference>
<organism evidence="2 3">
    <name type="scientific">Kaistia soli DSM 19436</name>
    <dbReference type="NCBI Taxonomy" id="1122133"/>
    <lineage>
        <taxon>Bacteria</taxon>
        <taxon>Pseudomonadati</taxon>
        <taxon>Pseudomonadota</taxon>
        <taxon>Alphaproteobacteria</taxon>
        <taxon>Hyphomicrobiales</taxon>
        <taxon>Kaistiaceae</taxon>
        <taxon>Kaistia</taxon>
    </lineage>
</organism>
<dbReference type="Gene3D" id="3.40.50.720">
    <property type="entry name" value="NAD(P)-binding Rossmann-like Domain"/>
    <property type="match status" value="1"/>
</dbReference>
<dbReference type="STRING" id="1122133.SAMN02745157_4117"/>
<feature type="domain" description="NAD-dependent epimerase/dehydratase" evidence="1">
    <location>
        <begin position="7"/>
        <end position="237"/>
    </location>
</feature>
<evidence type="ECO:0000259" key="1">
    <source>
        <dbReference type="Pfam" id="PF01370"/>
    </source>
</evidence>
<evidence type="ECO:0000313" key="3">
    <source>
        <dbReference type="Proteomes" id="UP000184485"/>
    </source>
</evidence>
<dbReference type="Pfam" id="PF01370">
    <property type="entry name" value="Epimerase"/>
    <property type="match status" value="1"/>
</dbReference>
<dbReference type="CDD" id="cd08946">
    <property type="entry name" value="SDR_e"/>
    <property type="match status" value="1"/>
</dbReference>
<reference evidence="2 3" key="1">
    <citation type="submission" date="2016-11" db="EMBL/GenBank/DDBJ databases">
        <authorList>
            <person name="Jaros S."/>
            <person name="Januszkiewicz K."/>
            <person name="Wedrychowicz H."/>
        </authorList>
    </citation>
    <scope>NUCLEOTIDE SEQUENCE [LARGE SCALE GENOMIC DNA]</scope>
    <source>
        <strain evidence="2 3">DSM 19436</strain>
    </source>
</reference>
<dbReference type="InterPro" id="IPR050177">
    <property type="entry name" value="Lipid_A_modif_metabolic_enz"/>
</dbReference>
<keyword evidence="3" id="KW-1185">Reference proteome</keyword>
<proteinExistence type="predicted"/>
<sequence length="315" mass="34105">MISKSTLVTGANGLLGYEVVRRLVAESRTVVAVDRSIGEVATLTDQAFELEIGDVHKLHEIAARYEIDAIVHCGGFSGPMVGRDNPALMFKVNVGGTLDIAELARQIALRSGRCRLVFCSSLTVYGDQPADDITEDFPLSPRQSYPSSKIAGEAILSAYAAEHGVDAIVLRIAGVYGPRRKTSCVLRRMITDALQGRPTHLPYGMGFPRQWVYVDDVVAGILLALDVETRPSRTFNISAGVNPTIDEAAAIIHELIPTADITLDEGPDPEDVTLGRLSIAAAQRELGFKPGVPLRQGIARLVEAITEPHRTERDR</sequence>
<dbReference type="EMBL" id="FQUP01000004">
    <property type="protein sequence ID" value="SHG36130.1"/>
    <property type="molecule type" value="Genomic_DNA"/>
</dbReference>
<protein>
    <submittedName>
        <fullName evidence="2">UDP-glucose 4-epimerase</fullName>
    </submittedName>
</protein>
<dbReference type="RefSeq" id="WP_073056601.1">
    <property type="nucleotide sequence ID" value="NZ_FQUP01000004.1"/>
</dbReference>
<gene>
    <name evidence="2" type="ORF">SAMN02745157_4117</name>
</gene>
<dbReference type="SUPFAM" id="SSF51735">
    <property type="entry name" value="NAD(P)-binding Rossmann-fold domains"/>
    <property type="match status" value="1"/>
</dbReference>
<dbReference type="InterPro" id="IPR001509">
    <property type="entry name" value="Epimerase_deHydtase"/>
</dbReference>